<keyword evidence="4" id="KW-0119">Carbohydrate metabolism</keyword>
<proteinExistence type="inferred from homology"/>
<feature type="non-terminal residue" evidence="7">
    <location>
        <position position="303"/>
    </location>
</feature>
<dbReference type="InterPro" id="IPR015443">
    <property type="entry name" value="Aldose_1-epimerase"/>
</dbReference>
<dbReference type="PANTHER" id="PTHR10091:SF49">
    <property type="entry name" value="ALDOSE 1-EPIMERASE"/>
    <property type="match status" value="1"/>
</dbReference>
<evidence type="ECO:0000313" key="8">
    <source>
        <dbReference type="Proteomes" id="UP000249393"/>
    </source>
</evidence>
<gene>
    <name evidence="7" type="ORF">DI526_22345</name>
</gene>
<feature type="signal peptide" evidence="6">
    <location>
        <begin position="1"/>
        <end position="19"/>
    </location>
</feature>
<dbReference type="GO" id="GO:0006006">
    <property type="term" value="P:glucose metabolic process"/>
    <property type="evidence" value="ECO:0007669"/>
    <property type="project" value="TreeGrafter"/>
</dbReference>
<evidence type="ECO:0000313" key="7">
    <source>
        <dbReference type="EMBL" id="PZR30491.1"/>
    </source>
</evidence>
<protein>
    <submittedName>
        <fullName evidence="7">Galactose-1-epimerase</fullName>
    </submittedName>
</protein>
<dbReference type="PANTHER" id="PTHR10091">
    <property type="entry name" value="ALDOSE-1-EPIMERASE"/>
    <property type="match status" value="1"/>
</dbReference>
<accession>A0A2W5X1V0</accession>
<dbReference type="InterPro" id="IPR047215">
    <property type="entry name" value="Galactose_mutarotase-like"/>
</dbReference>
<evidence type="ECO:0000256" key="4">
    <source>
        <dbReference type="ARBA" id="ARBA00023277"/>
    </source>
</evidence>
<dbReference type="CDD" id="cd09019">
    <property type="entry name" value="galactose_mutarotase_like"/>
    <property type="match status" value="1"/>
</dbReference>
<dbReference type="UniPathway" id="UPA00242"/>
<dbReference type="Pfam" id="PF01263">
    <property type="entry name" value="Aldose_epim"/>
    <property type="match status" value="1"/>
</dbReference>
<dbReference type="Proteomes" id="UP000249393">
    <property type="component" value="Unassembled WGS sequence"/>
</dbReference>
<dbReference type="InterPro" id="IPR011013">
    <property type="entry name" value="Gal_mutarotase_sf_dom"/>
</dbReference>
<sequence length="303" mass="32766">MAKGLTFIIALAWAGASHAAHIQRLSFGNTRAGVPVVRTVLRNDLGMSVAAIDFGATLTAIEIPDRSGRLANVVLSRPDIAAYETNQRRYGAVVGRYAGRIADARFTLDGVVYRLEAGRNNMTLHGGSQGYDKRLWSSTTLSDRRSVGMRYTLYSPAGDQGFPGGLTLTVTYRLMRRSNTLQLEYEARADAPTVINITNHAFFNLAGAGAATIADHRVWIPAERYAEVDARKAPTGALLPVGGTVLDFRTPRRVGDVLRLDDPLLASSGGFDHSLVLANNAKRSARLAGWIEDPASGRRMTVL</sequence>
<name>A0A2W5X1V0_9CAUL</name>
<evidence type="ECO:0000256" key="3">
    <source>
        <dbReference type="ARBA" id="ARBA00023235"/>
    </source>
</evidence>
<dbReference type="RefSeq" id="WP_304283113.1">
    <property type="nucleotide sequence ID" value="NZ_QFQZ01000132.1"/>
</dbReference>
<evidence type="ECO:0000256" key="5">
    <source>
        <dbReference type="PIRSR" id="PIRSR005096-2"/>
    </source>
</evidence>
<evidence type="ECO:0000256" key="2">
    <source>
        <dbReference type="ARBA" id="ARBA00006206"/>
    </source>
</evidence>
<evidence type="ECO:0000256" key="1">
    <source>
        <dbReference type="ARBA" id="ARBA00005028"/>
    </source>
</evidence>
<keyword evidence="6" id="KW-0732">Signal</keyword>
<comment type="similarity">
    <text evidence="2">Belongs to the aldose epimerase family.</text>
</comment>
<dbReference type="InterPro" id="IPR008183">
    <property type="entry name" value="Aldose_1/G6P_1-epimerase"/>
</dbReference>
<comment type="caution">
    <text evidence="7">The sequence shown here is derived from an EMBL/GenBank/DDBJ whole genome shotgun (WGS) entry which is preliminary data.</text>
</comment>
<reference evidence="7 8" key="1">
    <citation type="submission" date="2017-08" db="EMBL/GenBank/DDBJ databases">
        <title>Infants hospitalized years apart are colonized by the same room-sourced microbial strains.</title>
        <authorList>
            <person name="Brooks B."/>
            <person name="Olm M.R."/>
            <person name="Firek B.A."/>
            <person name="Baker R."/>
            <person name="Thomas B.C."/>
            <person name="Morowitz M.J."/>
            <person name="Banfield J.F."/>
        </authorList>
    </citation>
    <scope>NUCLEOTIDE SEQUENCE [LARGE SCALE GENOMIC DNA]</scope>
    <source>
        <strain evidence="7">S2_003_000_R2_4</strain>
    </source>
</reference>
<dbReference type="GO" id="GO:0030246">
    <property type="term" value="F:carbohydrate binding"/>
    <property type="evidence" value="ECO:0007669"/>
    <property type="project" value="InterPro"/>
</dbReference>
<dbReference type="Gene3D" id="2.70.98.10">
    <property type="match status" value="1"/>
</dbReference>
<dbReference type="InterPro" id="IPR014718">
    <property type="entry name" value="GH-type_carb-bd"/>
</dbReference>
<keyword evidence="3" id="KW-0413">Isomerase</keyword>
<dbReference type="GO" id="GO:0004034">
    <property type="term" value="F:aldose 1-epimerase activity"/>
    <property type="evidence" value="ECO:0007669"/>
    <property type="project" value="TreeGrafter"/>
</dbReference>
<dbReference type="SUPFAM" id="SSF74650">
    <property type="entry name" value="Galactose mutarotase-like"/>
    <property type="match status" value="1"/>
</dbReference>
<comment type="pathway">
    <text evidence="1">Carbohydrate metabolism; hexose metabolism.</text>
</comment>
<organism evidence="7 8">
    <name type="scientific">Caulobacter segnis</name>
    <dbReference type="NCBI Taxonomy" id="88688"/>
    <lineage>
        <taxon>Bacteria</taxon>
        <taxon>Pseudomonadati</taxon>
        <taxon>Pseudomonadota</taxon>
        <taxon>Alphaproteobacteria</taxon>
        <taxon>Caulobacterales</taxon>
        <taxon>Caulobacteraceae</taxon>
        <taxon>Caulobacter</taxon>
    </lineage>
</organism>
<feature type="binding site" evidence="5">
    <location>
        <position position="272"/>
    </location>
    <ligand>
        <name>beta-D-galactose</name>
        <dbReference type="ChEBI" id="CHEBI:27667"/>
    </ligand>
</feature>
<evidence type="ECO:0000256" key="6">
    <source>
        <dbReference type="SAM" id="SignalP"/>
    </source>
</evidence>
<dbReference type="PIRSF" id="PIRSF005096">
    <property type="entry name" value="GALM"/>
    <property type="match status" value="1"/>
</dbReference>
<dbReference type="GO" id="GO:0033499">
    <property type="term" value="P:galactose catabolic process via UDP-galactose, Leloir pathway"/>
    <property type="evidence" value="ECO:0007669"/>
    <property type="project" value="TreeGrafter"/>
</dbReference>
<feature type="chain" id="PRO_5016087553" evidence="6">
    <location>
        <begin position="20"/>
        <end position="303"/>
    </location>
</feature>
<dbReference type="EMBL" id="QFQZ01000132">
    <property type="protein sequence ID" value="PZR30491.1"/>
    <property type="molecule type" value="Genomic_DNA"/>
</dbReference>
<dbReference type="AlphaFoldDB" id="A0A2W5X1V0"/>